<dbReference type="AlphaFoldDB" id="A0A3B1DF91"/>
<sequence length="40" mass="5014">RWRRKEALRHTLQRRPGLLQRVTLSEEDNELIREIKEEEE</sequence>
<feature type="non-terminal residue" evidence="1">
    <location>
        <position position="1"/>
    </location>
</feature>
<protein>
    <submittedName>
        <fullName evidence="1">Uncharacterized protein</fullName>
    </submittedName>
</protein>
<dbReference type="GO" id="GO:0052906">
    <property type="term" value="F:tRNA (guanine(37)-N1)-methyltransferase activity"/>
    <property type="evidence" value="ECO:0007669"/>
    <property type="project" value="InterPro"/>
</dbReference>
<evidence type="ECO:0000313" key="1">
    <source>
        <dbReference type="EMBL" id="VAX27307.1"/>
    </source>
</evidence>
<gene>
    <name evidence="1" type="ORF">MNBD_NITROSPIRAE02-646</name>
</gene>
<proteinExistence type="predicted"/>
<reference evidence="1" key="1">
    <citation type="submission" date="2018-06" db="EMBL/GenBank/DDBJ databases">
        <authorList>
            <person name="Zhirakovskaya E."/>
        </authorList>
    </citation>
    <scope>NUCLEOTIDE SEQUENCE</scope>
</reference>
<dbReference type="GO" id="GO:0008033">
    <property type="term" value="P:tRNA processing"/>
    <property type="evidence" value="ECO:0007669"/>
    <property type="project" value="InterPro"/>
</dbReference>
<accession>A0A3B1DF91</accession>
<dbReference type="Gene3D" id="1.10.1270.20">
    <property type="entry name" value="tRNA(m1g37)methyltransferase, domain 2"/>
    <property type="match status" value="1"/>
</dbReference>
<dbReference type="InterPro" id="IPR029028">
    <property type="entry name" value="Alpha/beta_knot_MTases"/>
</dbReference>
<dbReference type="InterPro" id="IPR023148">
    <property type="entry name" value="tRNA_m1G_MeTrfase_C_sf"/>
</dbReference>
<organism evidence="1">
    <name type="scientific">hydrothermal vent metagenome</name>
    <dbReference type="NCBI Taxonomy" id="652676"/>
    <lineage>
        <taxon>unclassified sequences</taxon>
        <taxon>metagenomes</taxon>
        <taxon>ecological metagenomes</taxon>
    </lineage>
</organism>
<dbReference type="EMBL" id="UOGH01000039">
    <property type="protein sequence ID" value="VAX27307.1"/>
    <property type="molecule type" value="Genomic_DNA"/>
</dbReference>
<dbReference type="SUPFAM" id="SSF75217">
    <property type="entry name" value="alpha/beta knot"/>
    <property type="match status" value="1"/>
</dbReference>
<name>A0A3B1DF91_9ZZZZ</name>